<dbReference type="Proteomes" id="UP000198582">
    <property type="component" value="Unassembled WGS sequence"/>
</dbReference>
<keyword evidence="5 8" id="KW-1133">Transmembrane helix</keyword>
<feature type="domain" description="ABC transporter" evidence="9">
    <location>
        <begin position="475"/>
        <end position="707"/>
    </location>
</feature>
<dbReference type="PROSITE" id="PS50893">
    <property type="entry name" value="ABC_TRANSPORTER_2"/>
    <property type="match status" value="1"/>
</dbReference>
<evidence type="ECO:0000256" key="2">
    <source>
        <dbReference type="ARBA" id="ARBA00022692"/>
    </source>
</evidence>
<evidence type="ECO:0000259" key="9">
    <source>
        <dbReference type="PROSITE" id="PS50893"/>
    </source>
</evidence>
<dbReference type="InterPro" id="IPR003439">
    <property type="entry name" value="ABC_transporter-like_ATP-bd"/>
</dbReference>
<evidence type="ECO:0000256" key="6">
    <source>
        <dbReference type="ARBA" id="ARBA00023136"/>
    </source>
</evidence>
<dbReference type="Pfam" id="PF00664">
    <property type="entry name" value="ABC_membrane"/>
    <property type="match status" value="1"/>
</dbReference>
<dbReference type="GO" id="GO:0034040">
    <property type="term" value="F:ATPase-coupled lipid transmembrane transporter activity"/>
    <property type="evidence" value="ECO:0007669"/>
    <property type="project" value="TreeGrafter"/>
</dbReference>
<keyword evidence="6 8" id="KW-0472">Membrane</keyword>
<evidence type="ECO:0000256" key="3">
    <source>
        <dbReference type="ARBA" id="ARBA00022741"/>
    </source>
</evidence>
<dbReference type="STRING" id="394193.SAMN04489732_14429"/>
<dbReference type="InterPro" id="IPR017871">
    <property type="entry name" value="ABC_transporter-like_CS"/>
</dbReference>
<dbReference type="GO" id="GO:0140359">
    <property type="term" value="F:ABC-type transporter activity"/>
    <property type="evidence" value="ECO:0007669"/>
    <property type="project" value="InterPro"/>
</dbReference>
<reference evidence="11 12" key="1">
    <citation type="submission" date="2016-10" db="EMBL/GenBank/DDBJ databases">
        <authorList>
            <person name="de Groot N.N."/>
        </authorList>
    </citation>
    <scope>NUCLEOTIDE SEQUENCE [LARGE SCALE GENOMIC DNA]</scope>
    <source>
        <strain evidence="11 12">DSM 44993</strain>
    </source>
</reference>
<feature type="transmembrane region" description="Helical" evidence="8">
    <location>
        <begin position="279"/>
        <end position="300"/>
    </location>
</feature>
<dbReference type="Gene3D" id="1.20.1560.10">
    <property type="entry name" value="ABC transporter type 1, transmembrane domain"/>
    <property type="match status" value="1"/>
</dbReference>
<evidence type="ECO:0000313" key="12">
    <source>
        <dbReference type="Proteomes" id="UP000198582"/>
    </source>
</evidence>
<dbReference type="GO" id="GO:0016887">
    <property type="term" value="F:ATP hydrolysis activity"/>
    <property type="evidence" value="ECO:0007669"/>
    <property type="project" value="InterPro"/>
</dbReference>
<protein>
    <submittedName>
        <fullName evidence="11">ATP-binding cassette, subfamily B</fullName>
    </submittedName>
</protein>
<evidence type="ECO:0000259" key="10">
    <source>
        <dbReference type="PROSITE" id="PS50929"/>
    </source>
</evidence>
<feature type="domain" description="ABC transmembrane type-1" evidence="10">
    <location>
        <begin position="175"/>
        <end position="451"/>
    </location>
</feature>
<dbReference type="GO" id="GO:0005886">
    <property type="term" value="C:plasma membrane"/>
    <property type="evidence" value="ECO:0007669"/>
    <property type="project" value="UniProtKB-SubCell"/>
</dbReference>
<gene>
    <name evidence="11" type="ORF">SAMN04489732_14429</name>
</gene>
<dbReference type="EMBL" id="FOEF01000044">
    <property type="protein sequence ID" value="SEP54370.1"/>
    <property type="molecule type" value="Genomic_DNA"/>
</dbReference>
<feature type="transmembrane region" description="Helical" evidence="8">
    <location>
        <begin position="174"/>
        <end position="199"/>
    </location>
</feature>
<dbReference type="OrthoDB" id="9806127at2"/>
<name>A0A1H8YQC1_9PSEU</name>
<keyword evidence="4 11" id="KW-0067">ATP-binding</keyword>
<comment type="subcellular location">
    <subcellularLocation>
        <location evidence="1">Cell membrane</location>
        <topology evidence="1">Multi-pass membrane protein</topology>
    </subcellularLocation>
</comment>
<proteinExistence type="predicted"/>
<dbReference type="PANTHER" id="PTHR24221:SF654">
    <property type="entry name" value="ATP-BINDING CASSETTE SUB-FAMILY B MEMBER 6"/>
    <property type="match status" value="1"/>
</dbReference>
<feature type="transmembrane region" description="Helical" evidence="8">
    <location>
        <begin position="393"/>
        <end position="416"/>
    </location>
</feature>
<feature type="transmembrane region" description="Helical" evidence="8">
    <location>
        <begin position="428"/>
        <end position="448"/>
    </location>
</feature>
<dbReference type="InterPro" id="IPR039421">
    <property type="entry name" value="Type_1_exporter"/>
</dbReference>
<feature type="transmembrane region" description="Helical" evidence="8">
    <location>
        <begin position="306"/>
        <end position="323"/>
    </location>
</feature>
<organism evidence="11 12">
    <name type="scientific">Amycolatopsis saalfeldensis</name>
    <dbReference type="NCBI Taxonomy" id="394193"/>
    <lineage>
        <taxon>Bacteria</taxon>
        <taxon>Bacillati</taxon>
        <taxon>Actinomycetota</taxon>
        <taxon>Actinomycetes</taxon>
        <taxon>Pseudonocardiales</taxon>
        <taxon>Pseudonocardiaceae</taxon>
        <taxon>Amycolatopsis</taxon>
    </lineage>
</organism>
<dbReference type="PROSITE" id="PS50929">
    <property type="entry name" value="ABC_TM1F"/>
    <property type="match status" value="1"/>
</dbReference>
<dbReference type="GO" id="GO:0005524">
    <property type="term" value="F:ATP binding"/>
    <property type="evidence" value="ECO:0007669"/>
    <property type="project" value="UniProtKB-KW"/>
</dbReference>
<dbReference type="InterPro" id="IPR036640">
    <property type="entry name" value="ABC1_TM_sf"/>
</dbReference>
<evidence type="ECO:0000256" key="4">
    <source>
        <dbReference type="ARBA" id="ARBA00022840"/>
    </source>
</evidence>
<feature type="compositionally biased region" description="Low complexity" evidence="7">
    <location>
        <begin position="13"/>
        <end position="23"/>
    </location>
</feature>
<dbReference type="InterPro" id="IPR027417">
    <property type="entry name" value="P-loop_NTPase"/>
</dbReference>
<feature type="transmembrane region" description="Helical" evidence="8">
    <location>
        <begin position="211"/>
        <end position="237"/>
    </location>
</feature>
<dbReference type="SUPFAM" id="SSF90123">
    <property type="entry name" value="ABC transporter transmembrane region"/>
    <property type="match status" value="1"/>
</dbReference>
<dbReference type="SUPFAM" id="SSF52540">
    <property type="entry name" value="P-loop containing nucleoside triphosphate hydrolases"/>
    <property type="match status" value="1"/>
</dbReference>
<keyword evidence="12" id="KW-1185">Reference proteome</keyword>
<feature type="region of interest" description="Disordered" evidence="7">
    <location>
        <begin position="1"/>
        <end position="156"/>
    </location>
</feature>
<dbReference type="SMART" id="SM00382">
    <property type="entry name" value="AAA"/>
    <property type="match status" value="1"/>
</dbReference>
<evidence type="ECO:0000256" key="7">
    <source>
        <dbReference type="SAM" id="MobiDB-lite"/>
    </source>
</evidence>
<evidence type="ECO:0000256" key="1">
    <source>
        <dbReference type="ARBA" id="ARBA00004651"/>
    </source>
</evidence>
<accession>A0A1H8YQC1</accession>
<dbReference type="Gene3D" id="3.40.50.300">
    <property type="entry name" value="P-loop containing nucleotide triphosphate hydrolases"/>
    <property type="match status" value="1"/>
</dbReference>
<dbReference type="PANTHER" id="PTHR24221">
    <property type="entry name" value="ATP-BINDING CASSETTE SUB-FAMILY B"/>
    <property type="match status" value="1"/>
</dbReference>
<keyword evidence="2 8" id="KW-0812">Transmembrane</keyword>
<evidence type="ECO:0000313" key="11">
    <source>
        <dbReference type="EMBL" id="SEP54370.1"/>
    </source>
</evidence>
<dbReference type="InterPro" id="IPR011527">
    <property type="entry name" value="ABC1_TM_dom"/>
</dbReference>
<dbReference type="Pfam" id="PF00005">
    <property type="entry name" value="ABC_tran"/>
    <property type="match status" value="1"/>
</dbReference>
<dbReference type="CDD" id="cd07346">
    <property type="entry name" value="ABC_6TM_exporters"/>
    <property type="match status" value="1"/>
</dbReference>
<keyword evidence="3" id="KW-0547">Nucleotide-binding</keyword>
<evidence type="ECO:0000256" key="5">
    <source>
        <dbReference type="ARBA" id="ARBA00022989"/>
    </source>
</evidence>
<feature type="compositionally biased region" description="Polar residues" evidence="7">
    <location>
        <begin position="85"/>
        <end position="102"/>
    </location>
</feature>
<dbReference type="InterPro" id="IPR003593">
    <property type="entry name" value="AAA+_ATPase"/>
</dbReference>
<dbReference type="PROSITE" id="PS00211">
    <property type="entry name" value="ABC_TRANSPORTER_1"/>
    <property type="match status" value="1"/>
</dbReference>
<dbReference type="AlphaFoldDB" id="A0A1H8YQC1"/>
<evidence type="ECO:0000256" key="8">
    <source>
        <dbReference type="SAM" id="Phobius"/>
    </source>
</evidence>
<sequence length="712" mass="75083">MARSATDPPPPTTDHGPSPTGPGLPTADHGQPTTNRRHTNRLPADSRASDQPITRPRTEQPPTDDQAVDQPATQSHADRLPTDHQAANQSIARPRTEQTPPNHQAADQPAERPRADQPPAEQPRTEQPPADQPIARSRADEQFAEQPRADQAALHHRSADRLLRQVARLERPRLVAVVVTALAATAASLLLPSALAAAADAVIGGHSGRRPVLWLLLVGGVEIGADVVGGVLIARLTSSASAWLRRRVTDRLFALGTRSPFAEGDAISRLTGDCVGAGGIVPIVVQLGSATVISTGAVVLLALLDWRLALVFLGSIPFALLLARTHLRNTADDVLAYQRVSGELASRLLDAVAGLRTIAASGTAEREAERVLRPLPRLNLAGRGMWRTQARMVWRAALLLPAVELVALTAAGFGVLDGRLTIGDVLAALGYVALGMGLVTQIPLLTTLSRSRSCAQRLAEVLDADAPDRGRLGLLPGHGALELRGVTVGTALTDVDLVVPAGTFIAVIGRSGSGKSTLVGVLGGLRAPDAGEALLDGRGLHRLRPEELRAVIGYGFERPALLGATVADAVGYGSWAGDTAVRGACRTAQIHDVVARLPHGYQTPLAETPLSGGEAQRLGLARAIVHNPRVLLLDDATASLDTVTEAAVEHAISAVLPGRTRVVVTHRTTTASRADAVVWLENGRVRAVAPHARLWRLPDYRAVFTEEAEEPA</sequence>